<feature type="transmembrane region" description="Helical" evidence="15">
    <location>
        <begin position="12"/>
        <end position="34"/>
    </location>
</feature>
<dbReference type="SMART" id="SM00387">
    <property type="entry name" value="HATPase_c"/>
    <property type="match status" value="1"/>
</dbReference>
<evidence type="ECO:0000256" key="1">
    <source>
        <dbReference type="ARBA" id="ARBA00000085"/>
    </source>
</evidence>
<keyword evidence="9 18" id="KW-0418">Kinase</keyword>
<dbReference type="Pfam" id="PF00672">
    <property type="entry name" value="HAMP"/>
    <property type="match status" value="1"/>
</dbReference>
<dbReference type="GO" id="GO:0005524">
    <property type="term" value="F:ATP binding"/>
    <property type="evidence" value="ECO:0007669"/>
    <property type="project" value="UniProtKB-KW"/>
</dbReference>
<evidence type="ECO:0000256" key="8">
    <source>
        <dbReference type="ARBA" id="ARBA00022741"/>
    </source>
</evidence>
<gene>
    <name evidence="18" type="ORF">FPS98_20275</name>
</gene>
<keyword evidence="4" id="KW-1003">Cell membrane</keyword>
<evidence type="ECO:0000256" key="15">
    <source>
        <dbReference type="SAM" id="Phobius"/>
    </source>
</evidence>
<dbReference type="GO" id="GO:0000155">
    <property type="term" value="F:phosphorelay sensor kinase activity"/>
    <property type="evidence" value="ECO:0007669"/>
    <property type="project" value="InterPro"/>
</dbReference>
<evidence type="ECO:0000256" key="4">
    <source>
        <dbReference type="ARBA" id="ARBA00022475"/>
    </source>
</evidence>
<keyword evidence="6" id="KW-0808">Transferase</keyword>
<dbReference type="Pfam" id="PF00512">
    <property type="entry name" value="HisKA"/>
    <property type="match status" value="1"/>
</dbReference>
<keyword evidence="10" id="KW-0067">ATP-binding</keyword>
<accession>A0A517IBA0</accession>
<dbReference type="SMART" id="SM00388">
    <property type="entry name" value="HisKA"/>
    <property type="match status" value="1"/>
</dbReference>
<dbReference type="PROSITE" id="PS50109">
    <property type="entry name" value="HIS_KIN"/>
    <property type="match status" value="1"/>
</dbReference>
<dbReference type="InterPro" id="IPR036890">
    <property type="entry name" value="HATPase_C_sf"/>
</dbReference>
<sequence>MKIRINKMGRRLFVQIAIVVAVVYVLSFLINTFFLPKYFLYEKKNTLSAISSQIEEFTTDALHKEIERLENEYGVTIVYASYTGNNHELNGALHALFAQKRLPLSKFWVTEETVASLQDGEYVNKLYMQEKLKSNVLVRFMMKEQVVFAISESVAYSSDTIRIVNQFNTYIFLGALLLTVVLGGMFAKRMIDPLAQLKDTAEEISNLRFQKADIRTGDEIEDLAQSINRMSDKLQRAHEELEARNRNLRTFISDISHELKTPLALIKAYTAGIKDGLDDGTFLTVIEKQTDGIAELVNKLLELSRYQTDQYSFTAVSLHAVLEQTLEKYQLLIQQEAIQLTVQKEADADDCVWADRDKLEMVLGNLLGNAVTYTTNGRIDISIRQAGDTVVFSIKNGVGRIDAAQLKQIWEPFYVIEQSRSKQLSGTGLGLSIVKAVLDKHQAHYDVQIEGEEIVFAFTLQGCSEAIRFAQAMD</sequence>
<dbReference type="PANTHER" id="PTHR45528">
    <property type="entry name" value="SENSOR HISTIDINE KINASE CPXA"/>
    <property type="match status" value="1"/>
</dbReference>
<evidence type="ECO:0000256" key="13">
    <source>
        <dbReference type="ARBA" id="ARBA00023136"/>
    </source>
</evidence>
<evidence type="ECO:0000256" key="9">
    <source>
        <dbReference type="ARBA" id="ARBA00022777"/>
    </source>
</evidence>
<evidence type="ECO:0000256" key="3">
    <source>
        <dbReference type="ARBA" id="ARBA00012438"/>
    </source>
</evidence>
<dbReference type="InterPro" id="IPR005467">
    <property type="entry name" value="His_kinase_dom"/>
</dbReference>
<dbReference type="PANTHER" id="PTHR45528:SF1">
    <property type="entry name" value="SENSOR HISTIDINE KINASE CPXA"/>
    <property type="match status" value="1"/>
</dbReference>
<keyword evidence="12" id="KW-0902">Two-component regulatory system</keyword>
<dbReference type="SUPFAM" id="SSF47384">
    <property type="entry name" value="Homodimeric domain of signal transducing histidine kinase"/>
    <property type="match status" value="1"/>
</dbReference>
<dbReference type="InterPro" id="IPR003661">
    <property type="entry name" value="HisK_dim/P_dom"/>
</dbReference>
<dbReference type="Gene3D" id="1.10.287.130">
    <property type="match status" value="1"/>
</dbReference>
<evidence type="ECO:0000256" key="12">
    <source>
        <dbReference type="ARBA" id="ARBA00023012"/>
    </source>
</evidence>
<dbReference type="InterPro" id="IPR003594">
    <property type="entry name" value="HATPase_dom"/>
</dbReference>
<dbReference type="PROSITE" id="PS50885">
    <property type="entry name" value="HAMP"/>
    <property type="match status" value="1"/>
</dbReference>
<evidence type="ECO:0000259" key="17">
    <source>
        <dbReference type="PROSITE" id="PS50885"/>
    </source>
</evidence>
<evidence type="ECO:0000256" key="11">
    <source>
        <dbReference type="ARBA" id="ARBA00022989"/>
    </source>
</evidence>
<keyword evidence="13 15" id="KW-0472">Membrane</keyword>
<reference evidence="18 19" key="1">
    <citation type="submission" date="2019-07" db="EMBL/GenBank/DDBJ databases">
        <title>Characterization of Brevibacillus brevis HK544, as a potential biocontrol agent.</title>
        <authorList>
            <person name="Kim H."/>
        </authorList>
    </citation>
    <scope>NUCLEOTIDE SEQUENCE [LARGE SCALE GENOMIC DNA]</scope>
    <source>
        <strain evidence="18 19">HK544</strain>
    </source>
</reference>
<keyword evidence="11 15" id="KW-1133">Transmembrane helix</keyword>
<keyword evidence="14" id="KW-0175">Coiled coil</keyword>
<evidence type="ECO:0000256" key="14">
    <source>
        <dbReference type="SAM" id="Coils"/>
    </source>
</evidence>
<comment type="catalytic activity">
    <reaction evidence="1">
        <text>ATP + protein L-histidine = ADP + protein N-phospho-L-histidine.</text>
        <dbReference type="EC" id="2.7.13.3"/>
    </reaction>
</comment>
<dbReference type="SUPFAM" id="SSF55874">
    <property type="entry name" value="ATPase domain of HSP90 chaperone/DNA topoisomerase II/histidine kinase"/>
    <property type="match status" value="1"/>
</dbReference>
<evidence type="ECO:0000259" key="16">
    <source>
        <dbReference type="PROSITE" id="PS50109"/>
    </source>
</evidence>
<dbReference type="InterPro" id="IPR050398">
    <property type="entry name" value="HssS/ArlS-like"/>
</dbReference>
<feature type="domain" description="HAMP" evidence="17">
    <location>
        <begin position="188"/>
        <end position="239"/>
    </location>
</feature>
<comment type="subcellular location">
    <subcellularLocation>
        <location evidence="2">Cell membrane</location>
        <topology evidence="2">Multi-pass membrane protein</topology>
    </subcellularLocation>
</comment>
<dbReference type="Proteomes" id="UP000317713">
    <property type="component" value="Chromosome"/>
</dbReference>
<dbReference type="GO" id="GO:0005886">
    <property type="term" value="C:plasma membrane"/>
    <property type="evidence" value="ECO:0007669"/>
    <property type="project" value="UniProtKB-SubCell"/>
</dbReference>
<evidence type="ECO:0000256" key="7">
    <source>
        <dbReference type="ARBA" id="ARBA00022692"/>
    </source>
</evidence>
<proteinExistence type="predicted"/>
<dbReference type="EC" id="2.7.13.3" evidence="3"/>
<evidence type="ECO:0000256" key="10">
    <source>
        <dbReference type="ARBA" id="ARBA00022840"/>
    </source>
</evidence>
<keyword evidence="5" id="KW-0597">Phosphoprotein</keyword>
<feature type="coiled-coil region" evidence="14">
    <location>
        <begin position="220"/>
        <end position="251"/>
    </location>
</feature>
<keyword evidence="8" id="KW-0547">Nucleotide-binding</keyword>
<keyword evidence="7 15" id="KW-0812">Transmembrane</keyword>
<dbReference type="CDD" id="cd06225">
    <property type="entry name" value="HAMP"/>
    <property type="match status" value="1"/>
</dbReference>
<dbReference type="SUPFAM" id="SSF158472">
    <property type="entry name" value="HAMP domain-like"/>
    <property type="match status" value="1"/>
</dbReference>
<dbReference type="SMART" id="SM00304">
    <property type="entry name" value="HAMP"/>
    <property type="match status" value="1"/>
</dbReference>
<dbReference type="InterPro" id="IPR036097">
    <property type="entry name" value="HisK_dim/P_sf"/>
</dbReference>
<dbReference type="Gene3D" id="6.10.340.10">
    <property type="match status" value="1"/>
</dbReference>
<dbReference type="CDD" id="cd00082">
    <property type="entry name" value="HisKA"/>
    <property type="match status" value="1"/>
</dbReference>
<evidence type="ECO:0000256" key="6">
    <source>
        <dbReference type="ARBA" id="ARBA00022679"/>
    </source>
</evidence>
<dbReference type="RefSeq" id="WP_144617744.1">
    <property type="nucleotide sequence ID" value="NZ_CP042161.1"/>
</dbReference>
<dbReference type="Pfam" id="PF02518">
    <property type="entry name" value="HATPase_c"/>
    <property type="match status" value="1"/>
</dbReference>
<feature type="domain" description="Histidine kinase" evidence="16">
    <location>
        <begin position="254"/>
        <end position="464"/>
    </location>
</feature>
<evidence type="ECO:0000313" key="19">
    <source>
        <dbReference type="Proteomes" id="UP000317713"/>
    </source>
</evidence>
<name>A0A517IBA0_BREBE</name>
<protein>
    <recommendedName>
        <fullName evidence="3">histidine kinase</fullName>
        <ecNumber evidence="3">2.7.13.3</ecNumber>
    </recommendedName>
</protein>
<evidence type="ECO:0000313" key="18">
    <source>
        <dbReference type="EMBL" id="QDS36158.1"/>
    </source>
</evidence>
<organism evidence="18 19">
    <name type="scientific">Brevibacillus brevis</name>
    <name type="common">Bacillus brevis</name>
    <dbReference type="NCBI Taxonomy" id="1393"/>
    <lineage>
        <taxon>Bacteria</taxon>
        <taxon>Bacillati</taxon>
        <taxon>Bacillota</taxon>
        <taxon>Bacilli</taxon>
        <taxon>Bacillales</taxon>
        <taxon>Paenibacillaceae</taxon>
        <taxon>Brevibacillus</taxon>
    </lineage>
</organism>
<dbReference type="InterPro" id="IPR003660">
    <property type="entry name" value="HAMP_dom"/>
</dbReference>
<evidence type="ECO:0000256" key="5">
    <source>
        <dbReference type="ARBA" id="ARBA00022553"/>
    </source>
</evidence>
<dbReference type="EMBL" id="CP042161">
    <property type="protein sequence ID" value="QDS36158.1"/>
    <property type="molecule type" value="Genomic_DNA"/>
</dbReference>
<evidence type="ECO:0000256" key="2">
    <source>
        <dbReference type="ARBA" id="ARBA00004651"/>
    </source>
</evidence>
<dbReference type="Gene3D" id="3.30.565.10">
    <property type="entry name" value="Histidine kinase-like ATPase, C-terminal domain"/>
    <property type="match status" value="1"/>
</dbReference>
<dbReference type="AlphaFoldDB" id="A0A517IBA0"/>